<evidence type="ECO:0000256" key="1">
    <source>
        <dbReference type="ARBA" id="ARBA00004123"/>
    </source>
</evidence>
<evidence type="ECO:0000313" key="6">
    <source>
        <dbReference type="Proteomes" id="UP000287033"/>
    </source>
</evidence>
<feature type="domain" description="Nucleoporin Nup120/160 beta-propeller" evidence="4">
    <location>
        <begin position="38"/>
        <end position="111"/>
    </location>
</feature>
<dbReference type="STRING" id="137246.A0A401T8R8"/>
<dbReference type="InterPro" id="IPR059141">
    <property type="entry name" value="Beta-prop_Nup120_160"/>
</dbReference>
<dbReference type="PANTHER" id="PTHR21286:SF0">
    <property type="entry name" value="NUCLEAR PORE COMPLEX PROTEIN NUP160"/>
    <property type="match status" value="1"/>
</dbReference>
<accession>A0A401T8R8</accession>
<comment type="subcellular location">
    <subcellularLocation>
        <location evidence="1">Nucleus</location>
    </subcellularLocation>
</comment>
<feature type="non-terminal residue" evidence="5">
    <location>
        <position position="112"/>
    </location>
</feature>
<evidence type="ECO:0000313" key="5">
    <source>
        <dbReference type="EMBL" id="GCC39051.1"/>
    </source>
</evidence>
<reference evidence="5 6" key="1">
    <citation type="journal article" date="2018" name="Nat. Ecol. Evol.">
        <title>Shark genomes provide insights into elasmobranch evolution and the origin of vertebrates.</title>
        <authorList>
            <person name="Hara Y"/>
            <person name="Yamaguchi K"/>
            <person name="Onimaru K"/>
            <person name="Kadota M"/>
            <person name="Koyanagi M"/>
            <person name="Keeley SD"/>
            <person name="Tatsumi K"/>
            <person name="Tanaka K"/>
            <person name="Motone F"/>
            <person name="Kageyama Y"/>
            <person name="Nozu R"/>
            <person name="Adachi N"/>
            <person name="Nishimura O"/>
            <person name="Nakagawa R"/>
            <person name="Tanegashima C"/>
            <person name="Kiyatake I"/>
            <person name="Matsumoto R"/>
            <person name="Murakumo K"/>
            <person name="Nishida K"/>
            <person name="Terakita A"/>
            <person name="Kuratani S"/>
            <person name="Sato K"/>
            <person name="Hyodo S Kuraku.S."/>
        </authorList>
    </citation>
    <scope>NUCLEOTIDE SEQUENCE [LARGE SCALE GENOMIC DNA]</scope>
</reference>
<comment type="caution">
    <text evidence="5">The sequence shown here is derived from an EMBL/GenBank/DDBJ whole genome shotgun (WGS) entry which is preliminary data.</text>
</comment>
<dbReference type="OrthoDB" id="67716at2759"/>
<dbReference type="Pfam" id="PF11715">
    <property type="entry name" value="Beta-prop_Nup120_160"/>
    <property type="match status" value="1"/>
</dbReference>
<evidence type="ECO:0000256" key="3">
    <source>
        <dbReference type="ARBA" id="ARBA00023242"/>
    </source>
</evidence>
<evidence type="ECO:0000259" key="4">
    <source>
        <dbReference type="Pfam" id="PF11715"/>
    </source>
</evidence>
<keyword evidence="3" id="KW-0539">Nucleus</keyword>
<dbReference type="EMBL" id="BEZZ01019553">
    <property type="protein sequence ID" value="GCC39051.1"/>
    <property type="molecule type" value="Genomic_DNA"/>
</dbReference>
<keyword evidence="6" id="KW-1185">Reference proteome</keyword>
<dbReference type="AlphaFoldDB" id="A0A401T8R8"/>
<name>A0A401T8R8_CHIPU</name>
<proteinExistence type="predicted"/>
<dbReference type="GO" id="GO:0017056">
    <property type="term" value="F:structural constituent of nuclear pore"/>
    <property type="evidence" value="ECO:0007669"/>
    <property type="project" value="TreeGrafter"/>
</dbReference>
<organism evidence="5 6">
    <name type="scientific">Chiloscyllium punctatum</name>
    <name type="common">Brownbanded bambooshark</name>
    <name type="synonym">Hemiscyllium punctatum</name>
    <dbReference type="NCBI Taxonomy" id="137246"/>
    <lineage>
        <taxon>Eukaryota</taxon>
        <taxon>Metazoa</taxon>
        <taxon>Chordata</taxon>
        <taxon>Craniata</taxon>
        <taxon>Vertebrata</taxon>
        <taxon>Chondrichthyes</taxon>
        <taxon>Elasmobranchii</taxon>
        <taxon>Galeomorphii</taxon>
        <taxon>Galeoidea</taxon>
        <taxon>Orectolobiformes</taxon>
        <taxon>Hemiscylliidae</taxon>
        <taxon>Chiloscyllium</taxon>
    </lineage>
</organism>
<dbReference type="PANTHER" id="PTHR21286">
    <property type="entry name" value="NUCLEAR PORE COMPLEX PROTEIN NUP160"/>
    <property type="match status" value="1"/>
</dbReference>
<dbReference type="InterPro" id="IPR021717">
    <property type="entry name" value="Nucleoporin_Nup160"/>
</dbReference>
<gene>
    <name evidence="5" type="ORF">chiPu_0023352</name>
</gene>
<dbReference type="Proteomes" id="UP000287033">
    <property type="component" value="Unassembled WGS sequence"/>
</dbReference>
<sequence>MSLYPTGVNAIPGVKYSDSAGGFFYEDSGRLQSVTRSRFIHWTTSGDTLQLTEQSLDCNLLNNTVRIKFLNCHVLPGGVHVHETHDRVTLLILTNQTVHRIVLPHPSRMYRS</sequence>
<protein>
    <recommendedName>
        <fullName evidence="4">Nucleoporin Nup120/160 beta-propeller domain-containing protein</fullName>
    </recommendedName>
</protein>
<evidence type="ECO:0000256" key="2">
    <source>
        <dbReference type="ARBA" id="ARBA00022448"/>
    </source>
</evidence>
<keyword evidence="2" id="KW-0813">Transport</keyword>
<dbReference type="GO" id="GO:0005643">
    <property type="term" value="C:nuclear pore"/>
    <property type="evidence" value="ECO:0007669"/>
    <property type="project" value="TreeGrafter"/>
</dbReference>